<proteinExistence type="predicted"/>
<dbReference type="PANTHER" id="PTHR31566">
    <property type="entry name" value="CYTOCHROME C BIOGENESIS PROTEIN CCS1, CHLOROPLASTIC"/>
    <property type="match status" value="1"/>
</dbReference>
<protein>
    <submittedName>
        <fullName evidence="8">Cytochrome c biogenesis protein</fullName>
    </submittedName>
</protein>
<organism evidence="8 9">
    <name type="scientific">Neobacillus paridis</name>
    <dbReference type="NCBI Taxonomy" id="2803862"/>
    <lineage>
        <taxon>Bacteria</taxon>
        <taxon>Bacillati</taxon>
        <taxon>Bacillota</taxon>
        <taxon>Bacilli</taxon>
        <taxon>Bacillales</taxon>
        <taxon>Bacillaceae</taxon>
        <taxon>Neobacillus</taxon>
    </lineage>
</organism>
<dbReference type="InterPro" id="IPR007816">
    <property type="entry name" value="ResB-like_domain"/>
</dbReference>
<dbReference type="Pfam" id="PF05140">
    <property type="entry name" value="ResB"/>
    <property type="match status" value="1"/>
</dbReference>
<dbReference type="Proteomes" id="UP000623967">
    <property type="component" value="Unassembled WGS sequence"/>
</dbReference>
<dbReference type="EMBL" id="JAESWB010000278">
    <property type="protein sequence ID" value="MBL4954092.1"/>
    <property type="molecule type" value="Genomic_DNA"/>
</dbReference>
<keyword evidence="4 6" id="KW-1133">Transmembrane helix</keyword>
<comment type="caution">
    <text evidence="8">The sequence shown here is derived from an EMBL/GenBank/DDBJ whole genome shotgun (WGS) entry which is preliminary data.</text>
</comment>
<evidence type="ECO:0000259" key="7">
    <source>
        <dbReference type="Pfam" id="PF05140"/>
    </source>
</evidence>
<evidence type="ECO:0000313" key="8">
    <source>
        <dbReference type="EMBL" id="MBL4954092.1"/>
    </source>
</evidence>
<dbReference type="PANTHER" id="PTHR31566:SF0">
    <property type="entry name" value="CYTOCHROME C BIOGENESIS PROTEIN CCS1, CHLOROPLASTIC"/>
    <property type="match status" value="1"/>
</dbReference>
<feature type="transmembrane region" description="Helical" evidence="6">
    <location>
        <begin position="67"/>
        <end position="85"/>
    </location>
</feature>
<evidence type="ECO:0000256" key="5">
    <source>
        <dbReference type="ARBA" id="ARBA00023136"/>
    </source>
</evidence>
<evidence type="ECO:0000256" key="6">
    <source>
        <dbReference type="SAM" id="Phobius"/>
    </source>
</evidence>
<evidence type="ECO:0000313" key="9">
    <source>
        <dbReference type="Proteomes" id="UP000623967"/>
    </source>
</evidence>
<keyword evidence="2 6" id="KW-0812">Transmembrane</keyword>
<accession>A0ABS1TS53</accession>
<comment type="subcellular location">
    <subcellularLocation>
        <location evidence="1">Membrane</location>
        <topology evidence="1">Multi-pass membrane protein</topology>
    </subcellularLocation>
</comment>
<evidence type="ECO:0000256" key="1">
    <source>
        <dbReference type="ARBA" id="ARBA00004141"/>
    </source>
</evidence>
<keyword evidence="3" id="KW-0201">Cytochrome c-type biogenesis</keyword>
<keyword evidence="9" id="KW-1185">Reference proteome</keyword>
<sequence length="540" mass="62564">MKDVKCECGHVNPHGTVLCEACGKILDEQETNKQLLDMRYEGSARRSQTYNKTMIDKVWNFFSSVKVGVWLIVITLIASIIGTILPQKMYIDLPPEVYYEQEYGTFGKLYYQLGFDNLYGSWWYLLLIALIGVSLVICSLDRVIPLYKALKAQRVTRHEGFLKRQRVFGVTQNADKSDLAILKQHLVQKHYHVREENGNLLAEKGRFSRWGPYVNHVGLIIVLFGGMLRFVPGMYVNENLWIREGETALVPETGEQFYLHNNQFILQHYDKNKNKKFEKALAKAGNVVKNYQSNVVLYKRTGEKIPGEKPKLEKVKEYKVRVNHPLTFEGYSVYQSSFRSEMNAMRFALTNKKTNQSYGELKINLREPKEKYDLGNGYSVEILNYFPDFEFGKDGEPTTKSRVPNNPAFVFRMYSPEKPKGETSFVAIRQTIEPFGNNTYKMAFRGIETKNVSGFVVRKDSSLWLVILGGILFMIGVVQGAYWNHRRIWVQNKNGEIWIAAHTNKNWYGLKRELEKVLEETNINMPEDQLQREETDKEGV</sequence>
<reference evidence="8 9" key="1">
    <citation type="submission" date="2021-01" db="EMBL/GenBank/DDBJ databases">
        <title>Genome public.</title>
        <authorList>
            <person name="Liu C."/>
            <person name="Sun Q."/>
        </authorList>
    </citation>
    <scope>NUCLEOTIDE SEQUENCE [LARGE SCALE GENOMIC DNA]</scope>
    <source>
        <strain evidence="8 9">YIM B02564</strain>
    </source>
</reference>
<feature type="transmembrane region" description="Helical" evidence="6">
    <location>
        <begin position="122"/>
        <end position="144"/>
    </location>
</feature>
<evidence type="ECO:0000256" key="4">
    <source>
        <dbReference type="ARBA" id="ARBA00022989"/>
    </source>
</evidence>
<keyword evidence="5 6" id="KW-0472">Membrane</keyword>
<dbReference type="RefSeq" id="WP_202655351.1">
    <property type="nucleotide sequence ID" value="NZ_JAESWB010000278.1"/>
</dbReference>
<feature type="transmembrane region" description="Helical" evidence="6">
    <location>
        <begin position="463"/>
        <end position="483"/>
    </location>
</feature>
<gene>
    <name evidence="8" type="ORF">JK635_18155</name>
</gene>
<evidence type="ECO:0000256" key="2">
    <source>
        <dbReference type="ARBA" id="ARBA00022692"/>
    </source>
</evidence>
<name>A0ABS1TS53_9BACI</name>
<feature type="domain" description="ResB-like" evidence="7">
    <location>
        <begin position="65"/>
        <end position="515"/>
    </location>
</feature>
<evidence type="ECO:0000256" key="3">
    <source>
        <dbReference type="ARBA" id="ARBA00022748"/>
    </source>
</evidence>
<dbReference type="InterPro" id="IPR023494">
    <property type="entry name" value="Cyt_c_bgen_Ccs1/CcsB/ResB"/>
</dbReference>
<feature type="transmembrane region" description="Helical" evidence="6">
    <location>
        <begin position="213"/>
        <end position="231"/>
    </location>
</feature>